<dbReference type="InterPro" id="IPR006148">
    <property type="entry name" value="Glc/Gal-6P_isomerase"/>
</dbReference>
<dbReference type="NCBIfam" id="TIGR01198">
    <property type="entry name" value="pgl"/>
    <property type="match status" value="1"/>
</dbReference>
<evidence type="ECO:0000313" key="10">
    <source>
        <dbReference type="Proteomes" id="UP001139354"/>
    </source>
</evidence>
<feature type="domain" description="Glucosamine/galactosamine-6-phosphate isomerase" evidence="8">
    <location>
        <begin position="15"/>
        <end position="238"/>
    </location>
</feature>
<evidence type="ECO:0000256" key="6">
    <source>
        <dbReference type="ARBA" id="ARBA00020337"/>
    </source>
</evidence>
<evidence type="ECO:0000259" key="8">
    <source>
        <dbReference type="Pfam" id="PF01182"/>
    </source>
</evidence>
<gene>
    <name evidence="7 9" type="primary">pgl</name>
    <name evidence="9" type="ORF">KEC57_07260</name>
</gene>
<evidence type="ECO:0000256" key="2">
    <source>
        <dbReference type="ARBA" id="ARBA00002681"/>
    </source>
</evidence>
<comment type="pathway">
    <text evidence="3 7">Carbohydrate degradation; pentose phosphate pathway; D-ribulose 5-phosphate from D-glucose 6-phosphate (oxidative stage): step 2/3.</text>
</comment>
<dbReference type="CDD" id="cd01400">
    <property type="entry name" value="6PGL"/>
    <property type="match status" value="1"/>
</dbReference>
<reference evidence="9" key="1">
    <citation type="submission" date="2021-04" db="EMBL/GenBank/DDBJ databases">
        <title>Microbacterium tenobrionis sp. nov. and Microbacterium allomyrinae sp. nov., isolated from larvae of Tenobrio molitor and Allomyrina dichotoma, respectively.</title>
        <authorList>
            <person name="Lee S.D."/>
        </authorList>
    </citation>
    <scope>NUCLEOTIDE SEQUENCE</scope>
    <source>
        <strain evidence="9">BWT-G7</strain>
    </source>
</reference>
<dbReference type="GO" id="GO:0017057">
    <property type="term" value="F:6-phosphogluconolactonase activity"/>
    <property type="evidence" value="ECO:0007669"/>
    <property type="project" value="UniProtKB-UniRule"/>
</dbReference>
<evidence type="ECO:0000313" key="9">
    <source>
        <dbReference type="EMBL" id="MCC2031983.1"/>
    </source>
</evidence>
<comment type="similarity">
    <text evidence="4 7">Belongs to the glucosamine/galactosamine-6-phosphate isomerase family. 6-phosphogluconolactonase subfamily.</text>
</comment>
<dbReference type="InterPro" id="IPR037171">
    <property type="entry name" value="NagB/RpiA_transferase-like"/>
</dbReference>
<name>A0A9X1LUI2_9MICO</name>
<evidence type="ECO:0000256" key="4">
    <source>
        <dbReference type="ARBA" id="ARBA00010662"/>
    </source>
</evidence>
<sequence length="259" mass="27867">MVEAWAEKRVVISPDTATLADAVAARFLSRVAKRIDEGKLAHISLTGGSMGSAVLAAAARNPRLERIDWSRAHFWWSDERFVPREHPDRNEKQAREALLDALDIPAANIHSVLASDEGADLDAAAAAYADELAGFPSSIDAWPSFDVCFLGVGPDGHIASLFPDRSEIQITDRTVVSVRDSPKPPPERVTMTRPVINSSKRVWLVMAGADKASALGLALAGASYASVPAAGAKGRKRTIFFIDQAAASQVPPDLIDREY</sequence>
<organism evidence="9 10">
    <name type="scientific">Microbacterium allomyrinae</name>
    <dbReference type="NCBI Taxonomy" id="2830666"/>
    <lineage>
        <taxon>Bacteria</taxon>
        <taxon>Bacillati</taxon>
        <taxon>Actinomycetota</taxon>
        <taxon>Actinomycetes</taxon>
        <taxon>Micrococcales</taxon>
        <taxon>Microbacteriaceae</taxon>
        <taxon>Microbacterium</taxon>
    </lineage>
</organism>
<dbReference type="Pfam" id="PF01182">
    <property type="entry name" value="Glucosamine_iso"/>
    <property type="match status" value="1"/>
</dbReference>
<evidence type="ECO:0000256" key="5">
    <source>
        <dbReference type="ARBA" id="ARBA00013198"/>
    </source>
</evidence>
<comment type="catalytic activity">
    <reaction evidence="1 7">
        <text>6-phospho-D-glucono-1,5-lactone + H2O = 6-phospho-D-gluconate + H(+)</text>
        <dbReference type="Rhea" id="RHEA:12556"/>
        <dbReference type="ChEBI" id="CHEBI:15377"/>
        <dbReference type="ChEBI" id="CHEBI:15378"/>
        <dbReference type="ChEBI" id="CHEBI:57955"/>
        <dbReference type="ChEBI" id="CHEBI:58759"/>
        <dbReference type="EC" id="3.1.1.31"/>
    </reaction>
</comment>
<evidence type="ECO:0000256" key="3">
    <source>
        <dbReference type="ARBA" id="ARBA00004961"/>
    </source>
</evidence>
<comment type="function">
    <text evidence="2 7">Hydrolysis of 6-phosphogluconolactone to 6-phosphogluconate.</text>
</comment>
<dbReference type="GO" id="GO:0006098">
    <property type="term" value="P:pentose-phosphate shunt"/>
    <property type="evidence" value="ECO:0007669"/>
    <property type="project" value="InterPro"/>
</dbReference>
<dbReference type="GO" id="GO:0005975">
    <property type="term" value="P:carbohydrate metabolic process"/>
    <property type="evidence" value="ECO:0007669"/>
    <property type="project" value="UniProtKB-UniRule"/>
</dbReference>
<evidence type="ECO:0000256" key="7">
    <source>
        <dbReference type="RuleBase" id="RU365095"/>
    </source>
</evidence>
<dbReference type="PANTHER" id="PTHR11054:SF0">
    <property type="entry name" value="6-PHOSPHOGLUCONOLACTONASE"/>
    <property type="match status" value="1"/>
</dbReference>
<keyword evidence="7 9" id="KW-0378">Hydrolase</keyword>
<proteinExistence type="inferred from homology"/>
<evidence type="ECO:0000256" key="1">
    <source>
        <dbReference type="ARBA" id="ARBA00000832"/>
    </source>
</evidence>
<dbReference type="EMBL" id="JAGTTN010000002">
    <property type="protein sequence ID" value="MCC2031983.1"/>
    <property type="molecule type" value="Genomic_DNA"/>
</dbReference>
<dbReference type="PANTHER" id="PTHR11054">
    <property type="entry name" value="6-PHOSPHOGLUCONOLACTONASE"/>
    <property type="match status" value="1"/>
</dbReference>
<dbReference type="SUPFAM" id="SSF100950">
    <property type="entry name" value="NagB/RpiA/CoA transferase-like"/>
    <property type="match status" value="1"/>
</dbReference>
<dbReference type="InterPro" id="IPR039104">
    <property type="entry name" value="6PGL"/>
</dbReference>
<accession>A0A9X1LUI2</accession>
<dbReference type="EC" id="3.1.1.31" evidence="5 7"/>
<dbReference type="AlphaFoldDB" id="A0A9X1LUI2"/>
<comment type="caution">
    <text evidence="9">The sequence shown here is derived from an EMBL/GenBank/DDBJ whole genome shotgun (WGS) entry which is preliminary data.</text>
</comment>
<keyword evidence="10" id="KW-1185">Reference proteome</keyword>
<protein>
    <recommendedName>
        <fullName evidence="6 7">6-phosphogluconolactonase</fullName>
        <shortName evidence="7">6PGL</shortName>
        <ecNumber evidence="5 7">3.1.1.31</ecNumber>
    </recommendedName>
</protein>
<dbReference type="RefSeq" id="WP_229383908.1">
    <property type="nucleotide sequence ID" value="NZ_JAGTTN010000002.1"/>
</dbReference>
<dbReference type="Gene3D" id="3.40.50.1360">
    <property type="match status" value="1"/>
</dbReference>
<dbReference type="InterPro" id="IPR005900">
    <property type="entry name" value="6-phosphogluconolactonase_DevB"/>
</dbReference>
<dbReference type="Proteomes" id="UP001139354">
    <property type="component" value="Unassembled WGS sequence"/>
</dbReference>